<dbReference type="Gene3D" id="3.10.180.10">
    <property type="entry name" value="2,3-Dihydroxybiphenyl 1,2-Dioxygenase, domain 1"/>
    <property type="match status" value="2"/>
</dbReference>
<dbReference type="Pfam" id="PF18029">
    <property type="entry name" value="Glyoxalase_6"/>
    <property type="match status" value="2"/>
</dbReference>
<gene>
    <name evidence="2" type="ORF">HNR19_000913</name>
</gene>
<keyword evidence="3" id="KW-1185">Reference proteome</keyword>
<dbReference type="PANTHER" id="PTHR35908:SF1">
    <property type="entry name" value="CONSERVED PROTEIN"/>
    <property type="match status" value="1"/>
</dbReference>
<reference evidence="2 3" key="1">
    <citation type="submission" date="2020-07" db="EMBL/GenBank/DDBJ databases">
        <title>Sequencing the genomes of 1000 actinobacteria strains.</title>
        <authorList>
            <person name="Klenk H.-P."/>
        </authorList>
    </citation>
    <scope>NUCLEOTIDE SEQUENCE [LARGE SCALE GENOMIC DNA]</scope>
    <source>
        <strain evidence="2 3">DSM 103833</strain>
    </source>
</reference>
<accession>A0A853BYF0</accession>
<dbReference type="EMBL" id="JACCFP010000001">
    <property type="protein sequence ID" value="NYJ00215.1"/>
    <property type="molecule type" value="Genomic_DNA"/>
</dbReference>
<sequence>MSTHRDPVSRPLWMTAFLDFAPGHLAEGASFWSALTGYGLSPVRGTAGEFATLEPPEGDAFLRVQRLRLGNDRIHLDLHVADLRAAAAHAVTLGASEVADHAEDGYVVLTSPGGFELCFVGNGESARPRATAWPTGHESLLDQVCIDVPHDRFDTERAFWAALTGWPERASAVSTDFCSLERPDGFPLRLLFQRLGADDAGDRTRAHLDWATTDRAAETERHVALGAEVRDVRQVWTVLSDPFGRAYCITDRHPVTGQLT</sequence>
<dbReference type="CDD" id="cd06587">
    <property type="entry name" value="VOC"/>
    <property type="match status" value="1"/>
</dbReference>
<dbReference type="InterPro" id="IPR041581">
    <property type="entry name" value="Glyoxalase_6"/>
</dbReference>
<organism evidence="2 3">
    <name type="scientific">Nocardioides thalensis</name>
    <dbReference type="NCBI Taxonomy" id="1914755"/>
    <lineage>
        <taxon>Bacteria</taxon>
        <taxon>Bacillati</taxon>
        <taxon>Actinomycetota</taxon>
        <taxon>Actinomycetes</taxon>
        <taxon>Propionibacteriales</taxon>
        <taxon>Nocardioidaceae</taxon>
        <taxon>Nocardioides</taxon>
    </lineage>
</organism>
<dbReference type="AlphaFoldDB" id="A0A853BYF0"/>
<dbReference type="PANTHER" id="PTHR35908">
    <property type="entry name" value="HYPOTHETICAL FUSION PROTEIN"/>
    <property type="match status" value="1"/>
</dbReference>
<dbReference type="InterPro" id="IPR029068">
    <property type="entry name" value="Glyas_Bleomycin-R_OHBP_Dase"/>
</dbReference>
<proteinExistence type="predicted"/>
<name>A0A853BYF0_9ACTN</name>
<feature type="domain" description="Glyoxalase-like" evidence="1">
    <location>
        <begin position="24"/>
        <end position="120"/>
    </location>
</feature>
<evidence type="ECO:0000313" key="2">
    <source>
        <dbReference type="EMBL" id="NYJ00215.1"/>
    </source>
</evidence>
<comment type="caution">
    <text evidence="2">The sequence shown here is derived from an EMBL/GenBank/DDBJ whole genome shotgun (WGS) entry which is preliminary data.</text>
</comment>
<evidence type="ECO:0000259" key="1">
    <source>
        <dbReference type="Pfam" id="PF18029"/>
    </source>
</evidence>
<dbReference type="Proteomes" id="UP000530424">
    <property type="component" value="Unassembled WGS sequence"/>
</dbReference>
<protein>
    <recommendedName>
        <fullName evidence="1">Glyoxalase-like domain-containing protein</fullName>
    </recommendedName>
</protein>
<feature type="domain" description="Glyoxalase-like" evidence="1">
    <location>
        <begin position="143"/>
        <end position="250"/>
    </location>
</feature>
<evidence type="ECO:0000313" key="3">
    <source>
        <dbReference type="Proteomes" id="UP000530424"/>
    </source>
</evidence>
<dbReference type="SUPFAM" id="SSF54593">
    <property type="entry name" value="Glyoxalase/Bleomycin resistance protein/Dihydroxybiphenyl dioxygenase"/>
    <property type="match status" value="2"/>
</dbReference>
<dbReference type="RefSeq" id="WP_343047050.1">
    <property type="nucleotide sequence ID" value="NZ_JACCFP010000001.1"/>
</dbReference>